<organism evidence="4 5">
    <name type="scientific">Brassica cretica</name>
    <name type="common">Mustard</name>
    <dbReference type="NCBI Taxonomy" id="69181"/>
    <lineage>
        <taxon>Eukaryota</taxon>
        <taxon>Viridiplantae</taxon>
        <taxon>Streptophyta</taxon>
        <taxon>Embryophyta</taxon>
        <taxon>Tracheophyta</taxon>
        <taxon>Spermatophyta</taxon>
        <taxon>Magnoliopsida</taxon>
        <taxon>eudicotyledons</taxon>
        <taxon>Gunneridae</taxon>
        <taxon>Pentapetalae</taxon>
        <taxon>rosids</taxon>
        <taxon>malvids</taxon>
        <taxon>Brassicales</taxon>
        <taxon>Brassicaceae</taxon>
        <taxon>Brassiceae</taxon>
        <taxon>Brassica</taxon>
    </lineage>
</organism>
<dbReference type="Proteomes" id="UP000266723">
    <property type="component" value="Unassembled WGS sequence"/>
</dbReference>
<feature type="domain" description="EF-hand" evidence="3">
    <location>
        <begin position="100"/>
        <end position="135"/>
    </location>
</feature>
<keyword evidence="5" id="KW-1185">Reference proteome</keyword>
<dbReference type="PROSITE" id="PS50222">
    <property type="entry name" value="EF_HAND_2"/>
    <property type="match status" value="9"/>
</dbReference>
<comment type="caution">
    <text evidence="4">The sequence shown here is derived from an EMBL/GenBank/DDBJ whole genome shotgun (WGS) entry which is preliminary data.</text>
</comment>
<feature type="domain" description="EF-hand" evidence="3">
    <location>
        <begin position="245"/>
        <end position="280"/>
    </location>
</feature>
<dbReference type="InterPro" id="IPR018247">
    <property type="entry name" value="EF_Hand_1_Ca_BS"/>
</dbReference>
<feature type="domain" description="EF-hand" evidence="3">
    <location>
        <begin position="333"/>
        <end position="368"/>
    </location>
</feature>
<feature type="domain" description="EF-hand" evidence="3">
    <location>
        <begin position="49"/>
        <end position="84"/>
    </location>
</feature>
<feature type="domain" description="EF-hand" evidence="3">
    <location>
        <begin position="369"/>
        <end position="402"/>
    </location>
</feature>
<feature type="domain" description="EF-hand" evidence="3">
    <location>
        <begin position="194"/>
        <end position="229"/>
    </location>
</feature>
<protein>
    <recommendedName>
        <fullName evidence="3">EF-hand domain-containing protein</fullName>
    </recommendedName>
</protein>
<keyword evidence="2" id="KW-0106">Calcium</keyword>
<evidence type="ECO:0000256" key="2">
    <source>
        <dbReference type="ARBA" id="ARBA00022837"/>
    </source>
</evidence>
<dbReference type="InterPro" id="IPR011992">
    <property type="entry name" value="EF-hand-dom_pair"/>
</dbReference>
<dbReference type="EMBL" id="QGKV02000832">
    <property type="protein sequence ID" value="KAF3546014.1"/>
    <property type="molecule type" value="Genomic_DNA"/>
</dbReference>
<dbReference type="Pfam" id="PF13499">
    <property type="entry name" value="EF-hand_7"/>
    <property type="match status" value="5"/>
</dbReference>
<proteinExistence type="predicted"/>
<feature type="domain" description="EF-hand" evidence="3">
    <location>
        <begin position="281"/>
        <end position="316"/>
    </location>
</feature>
<dbReference type="PROSITE" id="PS00018">
    <property type="entry name" value="EF_HAND_1"/>
    <property type="match status" value="6"/>
</dbReference>
<evidence type="ECO:0000313" key="5">
    <source>
        <dbReference type="Proteomes" id="UP000266723"/>
    </source>
</evidence>
<accession>A0ABQ7C367</accession>
<dbReference type="SMART" id="SM00054">
    <property type="entry name" value="EFh"/>
    <property type="match status" value="10"/>
</dbReference>
<dbReference type="InterPro" id="IPR002048">
    <property type="entry name" value="EF_hand_dom"/>
</dbReference>
<evidence type="ECO:0000256" key="1">
    <source>
        <dbReference type="ARBA" id="ARBA00022737"/>
    </source>
</evidence>
<dbReference type="SUPFAM" id="SSF47473">
    <property type="entry name" value="EF-hand"/>
    <property type="match status" value="3"/>
</dbReference>
<gene>
    <name evidence="4" type="ORF">DY000_02005181</name>
</gene>
<feature type="domain" description="EF-hand" evidence="3">
    <location>
        <begin position="136"/>
        <end position="171"/>
    </location>
</feature>
<dbReference type="PANTHER" id="PTHR23050">
    <property type="entry name" value="CALCIUM BINDING PROTEIN"/>
    <property type="match status" value="1"/>
</dbReference>
<evidence type="ECO:0000313" key="4">
    <source>
        <dbReference type="EMBL" id="KAF3546014.1"/>
    </source>
</evidence>
<feature type="domain" description="EF-hand" evidence="3">
    <location>
        <begin position="13"/>
        <end position="48"/>
    </location>
</feature>
<dbReference type="Gene3D" id="1.10.238.10">
    <property type="entry name" value="EF-hand"/>
    <property type="match status" value="5"/>
</dbReference>
<evidence type="ECO:0000259" key="3">
    <source>
        <dbReference type="PROSITE" id="PS50222"/>
    </source>
</evidence>
<sequence>MVEKISTVMLNKLKVEEIKKEFRSCDIDQNGFITASELRYVLTKDGGDYTDEDVCKAIETYDVDGDGRISYDEYVKMCDSIEKQAAGVDKLVTSVTLPEEKMQEMKATFMLFDVGNNGFITAADFQLSAKNYGEKLTEEEAYNLLRNLDADGDGRVSFDEFVKRFMAMSCDIDQNGFITASELRYVLTKDGGDYTDEDVCKAIETYDVDGDGRISYDEYVKMCDSIEKQAAGVDKLVTSVTLPEEKMQEMKATFMLFDVGNNGFITAADFQLSAKNYGEKLTEEEAYNLLRNLDADGDGRVSFDEFVKRFMAIDDENDALAKKLVTDVTLSTEEMEEMIQFFKALDVDHNGFITAADFQQSINHNGKKVTDEVAYNVIRAMDVDGDCQVSFDEFVKHWMKEK</sequence>
<name>A0ABQ7C367_BRACR</name>
<dbReference type="InterPro" id="IPR050145">
    <property type="entry name" value="Centrin_CML-like"/>
</dbReference>
<keyword evidence="1" id="KW-0677">Repeat</keyword>
<reference evidence="4 5" key="1">
    <citation type="journal article" date="2020" name="BMC Genomics">
        <title>Intraspecific diversification of the crop wild relative Brassica cretica Lam. using demographic model selection.</title>
        <authorList>
            <person name="Kioukis A."/>
            <person name="Michalopoulou V.A."/>
            <person name="Briers L."/>
            <person name="Pirintsos S."/>
            <person name="Studholme D.J."/>
            <person name="Pavlidis P."/>
            <person name="Sarris P.F."/>
        </authorList>
    </citation>
    <scope>NUCLEOTIDE SEQUENCE [LARGE SCALE GENOMIC DNA]</scope>
    <source>
        <strain evidence="5">cv. PFS-1207/04</strain>
    </source>
</reference>